<name>A0A8S5QJ18_9CAUD</name>
<organism evidence="3">
    <name type="scientific">Siphoviridae sp. ctk4d14</name>
    <dbReference type="NCBI Taxonomy" id="2825639"/>
    <lineage>
        <taxon>Viruses</taxon>
        <taxon>Duplodnaviria</taxon>
        <taxon>Heunggongvirae</taxon>
        <taxon>Uroviricota</taxon>
        <taxon>Caudoviricetes</taxon>
    </lineage>
</organism>
<keyword evidence="2" id="KW-0472">Membrane</keyword>
<feature type="transmembrane region" description="Helical" evidence="2">
    <location>
        <begin position="408"/>
        <end position="426"/>
    </location>
</feature>
<proteinExistence type="predicted"/>
<keyword evidence="2" id="KW-1133">Transmembrane helix</keyword>
<evidence type="ECO:0000256" key="2">
    <source>
        <dbReference type="SAM" id="Phobius"/>
    </source>
</evidence>
<feature type="coiled-coil region" evidence="1">
    <location>
        <begin position="118"/>
        <end position="173"/>
    </location>
</feature>
<reference evidence="3" key="1">
    <citation type="journal article" date="2021" name="Proc. Natl. Acad. Sci. U.S.A.">
        <title>A Catalog of Tens of Thousands of Viruses from Human Metagenomes Reveals Hidden Associations with Chronic Diseases.</title>
        <authorList>
            <person name="Tisza M.J."/>
            <person name="Buck C.B."/>
        </authorList>
    </citation>
    <scope>NUCLEOTIDE SEQUENCE</scope>
    <source>
        <strain evidence="3">Ctk4d14</strain>
    </source>
</reference>
<feature type="transmembrane region" description="Helical" evidence="2">
    <location>
        <begin position="472"/>
        <end position="489"/>
    </location>
</feature>
<evidence type="ECO:0000313" key="3">
    <source>
        <dbReference type="EMBL" id="DAE19072.1"/>
    </source>
</evidence>
<feature type="transmembrane region" description="Helical" evidence="2">
    <location>
        <begin position="548"/>
        <end position="568"/>
    </location>
</feature>
<feature type="transmembrane region" description="Helical" evidence="2">
    <location>
        <begin position="438"/>
        <end position="460"/>
    </location>
</feature>
<dbReference type="EMBL" id="BK015667">
    <property type="protein sequence ID" value="DAE19072.1"/>
    <property type="molecule type" value="Genomic_DNA"/>
</dbReference>
<evidence type="ECO:0000256" key="1">
    <source>
        <dbReference type="SAM" id="Coils"/>
    </source>
</evidence>
<protein>
    <submittedName>
        <fullName evidence="3">Minor tail protein</fullName>
    </submittedName>
</protein>
<feature type="transmembrane region" description="Helical" evidence="2">
    <location>
        <begin position="523"/>
        <end position="542"/>
    </location>
</feature>
<feature type="coiled-coil region" evidence="1">
    <location>
        <begin position="16"/>
        <end position="83"/>
    </location>
</feature>
<keyword evidence="1" id="KW-0175">Coiled coil</keyword>
<feature type="transmembrane region" description="Helical" evidence="2">
    <location>
        <begin position="495"/>
        <end position="511"/>
    </location>
</feature>
<sequence length="753" mass="81224">MAKYDTEIRLHSDLDNSKLDKGAEHIEKKLDELEEKAKDTSLTPEGWSKEDWDKFEKNFDSIMERNKKKAEEAAAEMAKESATVGETIAPRDAVGYQQYDSDAIMAQIDQQASAADKVSEKEEKIAEKIREQQAAEQQLIDIKNNAVVADQNMVALMQEQEQITERMALLKRAGVTDGYQEYDELSARLAEINKEVHTIRNGFSELESKGRKALDSCGTSAKKSGNLLSTMASRLKGILLSLFIFNWISKGFNAMVSAMKEGFRNLAQYSKDYNAQMSALQSSCAQFKNSLAAAFEPIVNMAIPYLVKLINWLIKAADAVAQFLAILQGKSTYTRAKKQTIDYAKSLDTASKSAKKALASFDELNVLSDQGGSTTGGGELTGKDAFEEATIDPKMVELLEKAKKLLEIIKPLAIAIGIALLAWRIAGLLKDLGGLAPYLSTALGLIMLIAGAALMVYNYVKMWKDGVDWEGIVGYVSGLALAVTGLLILFGPVAAGIGLIVGGAAGLILALKDITENGVNAQNMTLLLISAGAILAGVFLTLGGAATVVVGAVMAVIAAIVGVVVWAGNGEEALTTLQDMLGKLGTFVKRVFVGDWKGAFDAIVGFAKDAVNMGNIIAESFANGFIKAINFIIDAINSLSIDIPDWVPFGWGGKKWSPNIPNWNAQVSLPRLANGAVIQGGKPFTAILGDQPRGQTNIETPLATMIEAFKQAQAENGGGNYTFVAQLDGKEIFRETVRQDRMYQNTHGQSAFI</sequence>
<accession>A0A8S5QJ18</accession>
<keyword evidence="2" id="KW-0812">Transmembrane</keyword>